<organism evidence="3">
    <name type="scientific">uncultured Caudovirales phage</name>
    <dbReference type="NCBI Taxonomy" id="2100421"/>
    <lineage>
        <taxon>Viruses</taxon>
        <taxon>Duplodnaviria</taxon>
        <taxon>Heunggongvirae</taxon>
        <taxon>Uroviricota</taxon>
        <taxon>Caudoviricetes</taxon>
        <taxon>Peduoviridae</taxon>
        <taxon>Maltschvirus</taxon>
        <taxon>Maltschvirus maltsch</taxon>
    </lineage>
</organism>
<gene>
    <name evidence="3" type="ORF">UFOVP220_86</name>
    <name evidence="1" type="ORF">UFOVP26_2</name>
    <name evidence="2" type="ORF">UFOVP44_95</name>
</gene>
<name>A0A6J7WNW7_9CAUD</name>
<evidence type="ECO:0000313" key="3">
    <source>
        <dbReference type="EMBL" id="CAB5219470.1"/>
    </source>
</evidence>
<protein>
    <submittedName>
        <fullName evidence="3">Uncharacterized protein</fullName>
    </submittedName>
</protein>
<sequence length="170" mass="18880">MTPFRPGCFGSFVIFNSVPKLCNACVWKSECKTAAKINGEKVKLEILSLEKSEAPKQAQTSSYKLISDAISFDGLPVKVRPIAMKLSKELDDIRRILRIKAKTKCSPHFMRIAFNELEAGFTKKDLKVIYMEQLDWSDGTAASHVSIATKVIEALKIGRLDNGGVMRATL</sequence>
<dbReference type="EMBL" id="LR796152">
    <property type="protein sequence ID" value="CAB4121711.1"/>
    <property type="molecule type" value="Genomic_DNA"/>
</dbReference>
<accession>A0A6J7WNW7</accession>
<dbReference type="EMBL" id="LR796176">
    <property type="protein sequence ID" value="CAB4123939.1"/>
    <property type="molecule type" value="Genomic_DNA"/>
</dbReference>
<proteinExistence type="predicted"/>
<dbReference type="EMBL" id="LR798268">
    <property type="protein sequence ID" value="CAB5219470.1"/>
    <property type="molecule type" value="Genomic_DNA"/>
</dbReference>
<evidence type="ECO:0000313" key="2">
    <source>
        <dbReference type="EMBL" id="CAB4123939.1"/>
    </source>
</evidence>
<reference evidence="3" key="1">
    <citation type="submission" date="2020-05" db="EMBL/GenBank/DDBJ databases">
        <authorList>
            <person name="Chiriac C."/>
            <person name="Salcher M."/>
            <person name="Ghai R."/>
            <person name="Kavagutti S V."/>
        </authorList>
    </citation>
    <scope>NUCLEOTIDE SEQUENCE</scope>
</reference>
<evidence type="ECO:0000313" key="1">
    <source>
        <dbReference type="EMBL" id="CAB4121711.1"/>
    </source>
</evidence>